<keyword evidence="1" id="KW-0812">Transmembrane</keyword>
<evidence type="ECO:0000313" key="3">
    <source>
        <dbReference type="Proteomes" id="UP000317722"/>
    </source>
</evidence>
<dbReference type="EMBL" id="RCZM01000003">
    <property type="protein sequence ID" value="TPG17035.1"/>
    <property type="molecule type" value="Genomic_DNA"/>
</dbReference>
<feature type="transmembrane region" description="Helical" evidence="1">
    <location>
        <begin position="15"/>
        <end position="35"/>
    </location>
</feature>
<comment type="caution">
    <text evidence="2">The sequence shown here is derived from an EMBL/GenBank/DDBJ whole genome shotgun (WGS) entry which is preliminary data.</text>
</comment>
<keyword evidence="1" id="KW-0472">Membrane</keyword>
<dbReference type="RefSeq" id="WP_140739729.1">
    <property type="nucleotide sequence ID" value="NZ_RCZM01000003.1"/>
</dbReference>
<feature type="transmembrane region" description="Helical" evidence="1">
    <location>
        <begin position="41"/>
        <end position="59"/>
    </location>
</feature>
<keyword evidence="1" id="KW-1133">Transmembrane helix</keyword>
<evidence type="ECO:0000313" key="2">
    <source>
        <dbReference type="EMBL" id="TPG17035.1"/>
    </source>
</evidence>
<sequence>MTPEETARQFVPRSAYGMVALWAGLAAGVALFAGFFIPLPIPVLVLGLLVVLTSSVVLARDQVRAGPGEPKTRLGRIRRFLRWLFLMLP</sequence>
<dbReference type="Proteomes" id="UP000317722">
    <property type="component" value="Unassembled WGS sequence"/>
</dbReference>
<protein>
    <submittedName>
        <fullName evidence="2">Uncharacterized protein</fullName>
    </submittedName>
</protein>
<reference evidence="2 3" key="1">
    <citation type="journal article" date="2019" name="Environ. Microbiol.">
        <title>Species interactions and distinct microbial communities in high Arctic permafrost affected cryosols are associated with the CH4 and CO2 gas fluxes.</title>
        <authorList>
            <person name="Altshuler I."/>
            <person name="Hamel J."/>
            <person name="Turney S."/>
            <person name="Magnuson E."/>
            <person name="Levesque R."/>
            <person name="Greer C."/>
            <person name="Whyte L.G."/>
        </authorList>
    </citation>
    <scope>NUCLEOTIDE SEQUENCE [LARGE SCALE GENOMIC DNA]</scope>
    <source>
        <strain evidence="2 3">S9.3A</strain>
    </source>
</reference>
<dbReference type="AlphaFoldDB" id="A0A502CTT3"/>
<evidence type="ECO:0000256" key="1">
    <source>
        <dbReference type="SAM" id="Phobius"/>
    </source>
</evidence>
<proteinExistence type="predicted"/>
<accession>A0A502CTT3</accession>
<gene>
    <name evidence="2" type="ORF">EAH86_09675</name>
</gene>
<name>A0A502CTT3_9MICO</name>
<organism evidence="2 3">
    <name type="scientific">Pedococcus bigeumensis</name>
    <dbReference type="NCBI Taxonomy" id="433644"/>
    <lineage>
        <taxon>Bacteria</taxon>
        <taxon>Bacillati</taxon>
        <taxon>Actinomycetota</taxon>
        <taxon>Actinomycetes</taxon>
        <taxon>Micrococcales</taxon>
        <taxon>Intrasporangiaceae</taxon>
        <taxon>Pedococcus</taxon>
    </lineage>
</organism>
<keyword evidence="3" id="KW-1185">Reference proteome</keyword>